<gene>
    <name evidence="13" type="ORF">C8D95_11324</name>
</gene>
<dbReference type="PROSITE" id="PS50110">
    <property type="entry name" value="RESPONSE_REGULATORY"/>
    <property type="match status" value="1"/>
</dbReference>
<accession>A0A316FY29</accession>
<dbReference type="SMART" id="SM00091">
    <property type="entry name" value="PAS"/>
    <property type="match status" value="2"/>
</dbReference>
<dbReference type="PROSITE" id="PS50112">
    <property type="entry name" value="PAS"/>
    <property type="match status" value="1"/>
</dbReference>
<feature type="modified residue" description="4-aspartylphosphate" evidence="9">
    <location>
        <position position="666"/>
    </location>
</feature>
<dbReference type="EC" id="2.7.13.3" evidence="2"/>
<dbReference type="CDD" id="cd00156">
    <property type="entry name" value="REC"/>
    <property type="match status" value="1"/>
</dbReference>
<evidence type="ECO:0000256" key="3">
    <source>
        <dbReference type="ARBA" id="ARBA00022553"/>
    </source>
</evidence>
<dbReference type="InterPro" id="IPR036890">
    <property type="entry name" value="HATPase_C_sf"/>
</dbReference>
<dbReference type="InterPro" id="IPR000014">
    <property type="entry name" value="PAS"/>
</dbReference>
<dbReference type="GO" id="GO:0000155">
    <property type="term" value="F:phosphorelay sensor kinase activity"/>
    <property type="evidence" value="ECO:0007669"/>
    <property type="project" value="InterPro"/>
</dbReference>
<keyword evidence="7" id="KW-0067">ATP-binding</keyword>
<evidence type="ECO:0000259" key="11">
    <source>
        <dbReference type="PROSITE" id="PS50110"/>
    </source>
</evidence>
<dbReference type="GO" id="GO:0005524">
    <property type="term" value="F:ATP binding"/>
    <property type="evidence" value="ECO:0007669"/>
    <property type="project" value="UniProtKB-KW"/>
</dbReference>
<evidence type="ECO:0000256" key="5">
    <source>
        <dbReference type="ARBA" id="ARBA00022741"/>
    </source>
</evidence>
<comment type="caution">
    <text evidence="13">The sequence shown here is derived from an EMBL/GenBank/DDBJ whole genome shotgun (WGS) entry which is preliminary data.</text>
</comment>
<dbReference type="SUPFAM" id="SSF55785">
    <property type="entry name" value="PYP-like sensor domain (PAS domain)"/>
    <property type="match status" value="3"/>
</dbReference>
<dbReference type="SUPFAM" id="SSF47384">
    <property type="entry name" value="Homodimeric domain of signal transducing histidine kinase"/>
    <property type="match status" value="1"/>
</dbReference>
<dbReference type="Pfam" id="PF12860">
    <property type="entry name" value="PAS_7"/>
    <property type="match status" value="1"/>
</dbReference>
<dbReference type="Gene3D" id="3.40.50.2300">
    <property type="match status" value="1"/>
</dbReference>
<dbReference type="SUPFAM" id="SSF52172">
    <property type="entry name" value="CheY-like"/>
    <property type="match status" value="1"/>
</dbReference>
<protein>
    <recommendedName>
        <fullName evidence="2">histidine kinase</fullName>
        <ecNumber evidence="2">2.7.13.3</ecNumber>
    </recommendedName>
</protein>
<dbReference type="OrthoDB" id="9796100at2"/>
<keyword evidence="6" id="KW-0418">Kinase</keyword>
<dbReference type="InterPro" id="IPR005467">
    <property type="entry name" value="His_kinase_dom"/>
</dbReference>
<sequence>MTSEPDLSSLSPDVLADAFESLAEGVAVYDRDERLVFYNQRYKQLLGPVGDLVRPGLHWRDLIQGCVERGVVAPEHESGEDWETVSEQFRDTHAQKTEIRQQNGRYFEVSYHPTRSGGFLVTRSDVTDRYKAEQLADDRATLLASILDANPIPVCMARLDDGKVVYMSKAAREMMGEAEYAIDFYFDQSRREEYVALLKEHGKVEDFLSRARSIDGSPLSVSLSGVVTEFGGEICVVSSITDLTEVLEREALIRQVVEAFPAPVLMNRADTGEIIYRSPELVDMLGPSLNACDFYVDVKDRAGFLAALRRDDAVLDYRVRLKNAEGTPFFAAVSGRLTEWNGEEVLVTFLRDLTHLLEIETELDRRRDQTFQNEKMMALGGLMAGVAHELNNPLSVVVGHAMMLQDEGLEPDILRKTRKISEAAERCSKIVKTFLSMARQAPTRMEETDVGEVIETAVEVSSYGDALYAVTIVTRRDPAAQPIWADPDQLTQLIINLVLNSAQAIAETGRPGHIWVTSEATGDGGTRITVADDGPGVPEQIAARVFEPFFTTKGVGKGTGIGLAMSHRIVAAHGGEISVGAREGGGAKFVVTLPRNAASFRSGDSVEPTPWAGSTRRVLVIDDEPEVADLNAEILQRAGYEVDAVYEARKGLELLRERTYDAILSDLNMPDVDGRGVFEGIAAIRPELASRIGFLTGDTMGKRSQSFLSEVEQPYIEKPVLPKELRAFVSRLIRSAPT</sequence>
<dbReference type="Proteomes" id="UP000245390">
    <property type="component" value="Unassembled WGS sequence"/>
</dbReference>
<dbReference type="SUPFAM" id="SSF55874">
    <property type="entry name" value="ATPase domain of HSP90 chaperone/DNA topoisomerase II/histidine kinase"/>
    <property type="match status" value="1"/>
</dbReference>
<evidence type="ECO:0000256" key="1">
    <source>
        <dbReference type="ARBA" id="ARBA00000085"/>
    </source>
</evidence>
<dbReference type="InterPro" id="IPR035965">
    <property type="entry name" value="PAS-like_dom_sf"/>
</dbReference>
<organism evidence="13 14">
    <name type="scientific">Silicimonas algicola</name>
    <dbReference type="NCBI Taxonomy" id="1826607"/>
    <lineage>
        <taxon>Bacteria</taxon>
        <taxon>Pseudomonadati</taxon>
        <taxon>Pseudomonadota</taxon>
        <taxon>Alphaproteobacteria</taxon>
        <taxon>Rhodobacterales</taxon>
        <taxon>Paracoccaceae</taxon>
    </lineage>
</organism>
<keyword evidence="3 9" id="KW-0597">Phosphoprotein</keyword>
<dbReference type="Gene3D" id="3.30.450.20">
    <property type="entry name" value="PAS domain"/>
    <property type="match status" value="2"/>
</dbReference>
<evidence type="ECO:0000256" key="9">
    <source>
        <dbReference type="PROSITE-ProRule" id="PRU00169"/>
    </source>
</evidence>
<dbReference type="PANTHER" id="PTHR43065:SF10">
    <property type="entry name" value="PEROXIDE STRESS-ACTIVATED HISTIDINE KINASE MAK3"/>
    <property type="match status" value="1"/>
</dbReference>
<evidence type="ECO:0000256" key="7">
    <source>
        <dbReference type="ARBA" id="ARBA00022840"/>
    </source>
</evidence>
<dbReference type="InterPro" id="IPR036097">
    <property type="entry name" value="HisK_dim/P_sf"/>
</dbReference>
<reference evidence="13 14" key="1">
    <citation type="submission" date="2018-05" db="EMBL/GenBank/DDBJ databases">
        <title>Genomic Encyclopedia of Type Strains, Phase IV (KMG-IV): sequencing the most valuable type-strain genomes for metagenomic binning, comparative biology and taxonomic classification.</title>
        <authorList>
            <person name="Goeker M."/>
        </authorList>
    </citation>
    <scope>NUCLEOTIDE SEQUENCE [LARGE SCALE GENOMIC DNA]</scope>
    <source>
        <strain evidence="13 14">DSM 103371</strain>
    </source>
</reference>
<dbReference type="Pfam" id="PF02518">
    <property type="entry name" value="HATPase_c"/>
    <property type="match status" value="1"/>
</dbReference>
<feature type="domain" description="Histidine kinase" evidence="10">
    <location>
        <begin position="385"/>
        <end position="597"/>
    </location>
</feature>
<dbReference type="Gene3D" id="1.10.287.130">
    <property type="match status" value="1"/>
</dbReference>
<dbReference type="EMBL" id="QGGV01000013">
    <property type="protein sequence ID" value="PWK53499.1"/>
    <property type="molecule type" value="Genomic_DNA"/>
</dbReference>
<keyword evidence="8" id="KW-0902">Two-component regulatory system</keyword>
<dbReference type="SMART" id="SM00448">
    <property type="entry name" value="REC"/>
    <property type="match status" value="1"/>
</dbReference>
<feature type="domain" description="Response regulatory" evidence="11">
    <location>
        <begin position="617"/>
        <end position="733"/>
    </location>
</feature>
<dbReference type="PROSITE" id="PS50109">
    <property type="entry name" value="HIS_KIN"/>
    <property type="match status" value="1"/>
</dbReference>
<dbReference type="Pfam" id="PF00512">
    <property type="entry name" value="HisKA"/>
    <property type="match status" value="1"/>
</dbReference>
<evidence type="ECO:0000313" key="13">
    <source>
        <dbReference type="EMBL" id="PWK53499.1"/>
    </source>
</evidence>
<dbReference type="InterPro" id="IPR003661">
    <property type="entry name" value="HisK_dim/P_dom"/>
</dbReference>
<dbReference type="Pfam" id="PF13188">
    <property type="entry name" value="PAS_8"/>
    <property type="match status" value="2"/>
</dbReference>
<evidence type="ECO:0000259" key="12">
    <source>
        <dbReference type="PROSITE" id="PS50112"/>
    </source>
</evidence>
<evidence type="ECO:0000259" key="10">
    <source>
        <dbReference type="PROSITE" id="PS50109"/>
    </source>
</evidence>
<dbReference type="InterPro" id="IPR001789">
    <property type="entry name" value="Sig_transdc_resp-reg_receiver"/>
</dbReference>
<dbReference type="AlphaFoldDB" id="A0A316FY29"/>
<dbReference type="PANTHER" id="PTHR43065">
    <property type="entry name" value="SENSOR HISTIDINE KINASE"/>
    <property type="match status" value="1"/>
</dbReference>
<dbReference type="CDD" id="cd00082">
    <property type="entry name" value="HisKA"/>
    <property type="match status" value="1"/>
</dbReference>
<comment type="catalytic activity">
    <reaction evidence="1">
        <text>ATP + protein L-histidine = ADP + protein N-phospho-L-histidine.</text>
        <dbReference type="EC" id="2.7.13.3"/>
    </reaction>
</comment>
<dbReference type="SMART" id="SM00388">
    <property type="entry name" value="HisKA"/>
    <property type="match status" value="1"/>
</dbReference>
<evidence type="ECO:0000256" key="4">
    <source>
        <dbReference type="ARBA" id="ARBA00022679"/>
    </source>
</evidence>
<dbReference type="InterPro" id="IPR003594">
    <property type="entry name" value="HATPase_dom"/>
</dbReference>
<evidence type="ECO:0000256" key="8">
    <source>
        <dbReference type="ARBA" id="ARBA00023012"/>
    </source>
</evidence>
<evidence type="ECO:0000256" key="6">
    <source>
        <dbReference type="ARBA" id="ARBA00022777"/>
    </source>
</evidence>
<dbReference type="PRINTS" id="PR00344">
    <property type="entry name" value="BCTRLSENSOR"/>
</dbReference>
<name>A0A316FY29_9RHOB</name>
<dbReference type="Pfam" id="PF00072">
    <property type="entry name" value="Response_reg"/>
    <property type="match status" value="1"/>
</dbReference>
<proteinExistence type="predicted"/>
<dbReference type="KEGG" id="salo:EF888_15525"/>
<dbReference type="RefSeq" id="WP_109760971.1">
    <property type="nucleotide sequence ID" value="NZ_CP034588.1"/>
</dbReference>
<dbReference type="InterPro" id="IPR011006">
    <property type="entry name" value="CheY-like_superfamily"/>
</dbReference>
<dbReference type="Gene3D" id="3.30.565.10">
    <property type="entry name" value="Histidine kinase-like ATPase, C-terminal domain"/>
    <property type="match status" value="1"/>
</dbReference>
<keyword evidence="4" id="KW-0808">Transferase</keyword>
<dbReference type="SMART" id="SM00387">
    <property type="entry name" value="HATPase_c"/>
    <property type="match status" value="1"/>
</dbReference>
<keyword evidence="5" id="KW-0547">Nucleotide-binding</keyword>
<feature type="domain" description="PAS" evidence="12">
    <location>
        <begin position="11"/>
        <end position="47"/>
    </location>
</feature>
<dbReference type="InterPro" id="IPR004358">
    <property type="entry name" value="Sig_transdc_His_kin-like_C"/>
</dbReference>
<keyword evidence="14" id="KW-1185">Reference proteome</keyword>
<evidence type="ECO:0000313" key="14">
    <source>
        <dbReference type="Proteomes" id="UP000245390"/>
    </source>
</evidence>
<evidence type="ECO:0000256" key="2">
    <source>
        <dbReference type="ARBA" id="ARBA00012438"/>
    </source>
</evidence>